<dbReference type="InterPro" id="IPR000073">
    <property type="entry name" value="AB_hydrolase_1"/>
</dbReference>
<dbReference type="Pfam" id="PF00561">
    <property type="entry name" value="Abhydrolase_1"/>
    <property type="match status" value="1"/>
</dbReference>
<evidence type="ECO:0000313" key="5">
    <source>
        <dbReference type="EMBL" id="KAJ8029112.1"/>
    </source>
</evidence>
<evidence type="ECO:0000256" key="3">
    <source>
        <dbReference type="SAM" id="Phobius"/>
    </source>
</evidence>
<protein>
    <submittedName>
        <fullName evidence="5">Epoxide hydrolase 4</fullName>
    </submittedName>
</protein>
<dbReference type="EMBL" id="JAIZAY010000014">
    <property type="protein sequence ID" value="KAJ8029112.1"/>
    <property type="molecule type" value="Genomic_DNA"/>
</dbReference>
<gene>
    <name evidence="5" type="ORF">HOLleu_28435</name>
</gene>
<comment type="caution">
    <text evidence="5">The sequence shown here is derived from an EMBL/GenBank/DDBJ whole genome shotgun (WGS) entry which is preliminary data.</text>
</comment>
<keyword evidence="1 5" id="KW-0378">Hydrolase</keyword>
<keyword evidence="3" id="KW-1133">Transmembrane helix</keyword>
<organism evidence="5 6">
    <name type="scientific">Holothuria leucospilota</name>
    <name type="common">Black long sea cucumber</name>
    <name type="synonym">Mertensiothuria leucospilota</name>
    <dbReference type="NCBI Taxonomy" id="206669"/>
    <lineage>
        <taxon>Eukaryota</taxon>
        <taxon>Metazoa</taxon>
        <taxon>Echinodermata</taxon>
        <taxon>Eleutherozoa</taxon>
        <taxon>Echinozoa</taxon>
        <taxon>Holothuroidea</taxon>
        <taxon>Aspidochirotacea</taxon>
        <taxon>Aspidochirotida</taxon>
        <taxon>Holothuriidae</taxon>
        <taxon>Holothuria</taxon>
    </lineage>
</organism>
<dbReference type="PRINTS" id="PR00111">
    <property type="entry name" value="ABHYDROLASE"/>
</dbReference>
<feature type="transmembrane region" description="Helical" evidence="3">
    <location>
        <begin position="12"/>
        <end position="33"/>
    </location>
</feature>
<accession>A0A9Q1GY99</accession>
<dbReference type="AlphaFoldDB" id="A0A9Q1GY99"/>
<evidence type="ECO:0000313" key="6">
    <source>
        <dbReference type="Proteomes" id="UP001152320"/>
    </source>
</evidence>
<sequence>MSAFRAIKLYLIYWTHIVFGTILFLVIMGRLAITHGPKSFFRVKKRNAKPNCVMNPKLGTHTFIKTAEGVKLHYVESGDQTKPLMLLVHGFPDCWFTWKEQIIAFQKHYWVIAVDTRGCGESDKLPRKSDYTTDKLAGDLKNMVTKLGRSSCILVGHDWGGMICWEFGYLFPEMVDKLIIMNAPHPYVFSNTILDSWTQRTKSLYAFFFQVPWIPEFALRWNDYSMFLRPDKGHKASFDYQEQVEAVKYSLSRPGTPTASLNYYRANGLNVAPMLNRKVITCPTFVIWGMKDKFLSSLLLDGLEDVVKDLKIERMEDAGHWVHQNQSIRVNQLVLQHLQ</sequence>
<name>A0A9Q1GY99_HOLLE</name>
<feature type="domain" description="AB hydrolase-1" evidence="4">
    <location>
        <begin position="83"/>
        <end position="323"/>
    </location>
</feature>
<comment type="similarity">
    <text evidence="2">Belongs to the AB hydrolase superfamily. Epoxide hydrolase family.</text>
</comment>
<dbReference type="GO" id="GO:0004301">
    <property type="term" value="F:epoxide hydrolase activity"/>
    <property type="evidence" value="ECO:0007669"/>
    <property type="project" value="UniProtKB-ARBA"/>
</dbReference>
<keyword evidence="6" id="KW-1185">Reference proteome</keyword>
<dbReference type="PANTHER" id="PTHR43329">
    <property type="entry name" value="EPOXIDE HYDROLASE"/>
    <property type="match status" value="1"/>
</dbReference>
<dbReference type="PRINTS" id="PR00412">
    <property type="entry name" value="EPOXHYDRLASE"/>
</dbReference>
<dbReference type="OrthoDB" id="408373at2759"/>
<dbReference type="InterPro" id="IPR000639">
    <property type="entry name" value="Epox_hydrolase-like"/>
</dbReference>
<dbReference type="InterPro" id="IPR029058">
    <property type="entry name" value="AB_hydrolase_fold"/>
</dbReference>
<evidence type="ECO:0000259" key="4">
    <source>
        <dbReference type="Pfam" id="PF00561"/>
    </source>
</evidence>
<proteinExistence type="inferred from homology"/>
<keyword evidence="3" id="KW-0472">Membrane</keyword>
<dbReference type="Proteomes" id="UP001152320">
    <property type="component" value="Chromosome 14"/>
</dbReference>
<reference evidence="5" key="1">
    <citation type="submission" date="2021-10" db="EMBL/GenBank/DDBJ databases">
        <title>Tropical sea cucumber genome reveals ecological adaptation and Cuvierian tubules defense mechanism.</title>
        <authorList>
            <person name="Chen T."/>
        </authorList>
    </citation>
    <scope>NUCLEOTIDE SEQUENCE</scope>
    <source>
        <strain evidence="5">Nanhai2018</strain>
        <tissue evidence="5">Muscle</tissue>
    </source>
</reference>
<dbReference type="Gene3D" id="3.40.50.1820">
    <property type="entry name" value="alpha/beta hydrolase"/>
    <property type="match status" value="1"/>
</dbReference>
<keyword evidence="3" id="KW-0812">Transmembrane</keyword>
<evidence type="ECO:0000256" key="1">
    <source>
        <dbReference type="ARBA" id="ARBA00022801"/>
    </source>
</evidence>
<evidence type="ECO:0000256" key="2">
    <source>
        <dbReference type="ARBA" id="ARBA00038334"/>
    </source>
</evidence>
<dbReference type="SUPFAM" id="SSF53474">
    <property type="entry name" value="alpha/beta-Hydrolases"/>
    <property type="match status" value="1"/>
</dbReference>